<feature type="active site" evidence="1">
    <location>
        <position position="186"/>
    </location>
</feature>
<dbReference type="VEuPathDB" id="CryptoDB:Cvel_4410"/>
<dbReference type="EMBL" id="CDMZ01001026">
    <property type="protein sequence ID" value="CEM25884.1"/>
    <property type="molecule type" value="Genomic_DNA"/>
</dbReference>
<name>A0A0G4GAA7_9ALVE</name>
<evidence type="ECO:0000259" key="3">
    <source>
        <dbReference type="PROSITE" id="PS50203"/>
    </source>
</evidence>
<dbReference type="InterPro" id="IPR001300">
    <property type="entry name" value="Peptidase_C2_calpain_cat"/>
</dbReference>
<organism evidence="4">
    <name type="scientific">Chromera velia CCMP2878</name>
    <dbReference type="NCBI Taxonomy" id="1169474"/>
    <lineage>
        <taxon>Eukaryota</taxon>
        <taxon>Sar</taxon>
        <taxon>Alveolata</taxon>
        <taxon>Colpodellida</taxon>
        <taxon>Chromeraceae</taxon>
        <taxon>Chromera</taxon>
    </lineage>
</organism>
<comment type="caution">
    <text evidence="2">Lacks conserved residue(s) required for the propagation of feature annotation.</text>
</comment>
<dbReference type="Pfam" id="PF00648">
    <property type="entry name" value="Peptidase_C2"/>
    <property type="match status" value="1"/>
</dbReference>
<dbReference type="InterPro" id="IPR022684">
    <property type="entry name" value="Calpain_cysteine_protease"/>
</dbReference>
<dbReference type="PRINTS" id="PR00704">
    <property type="entry name" value="CALPAIN"/>
</dbReference>
<dbReference type="GO" id="GO:0004198">
    <property type="term" value="F:calcium-dependent cysteine-type endopeptidase activity"/>
    <property type="evidence" value="ECO:0007669"/>
    <property type="project" value="InterPro"/>
</dbReference>
<dbReference type="AlphaFoldDB" id="A0A0G4GAA7"/>
<feature type="domain" description="Calpain catalytic" evidence="3">
    <location>
        <begin position="125"/>
        <end position="197"/>
    </location>
</feature>
<sequence>MGNGCGVASVPNVGSPKIMEEKSVEAGAKSAGAPESDPFAISEFYKTPVAEPSPFWALLSQPAFVNDKYQGPRKQAYHSKAKSVKCVDLLNSLRDKFEGTMMIPEAHGKEVVNALTQACNAEGAKWFDPQFPPHDLCLNRHLTSSSQLGHNNKAVWRRFSEMREQPVMTVDGTGYNDVCQGAMGNCYMIAGICAASG</sequence>
<dbReference type="PROSITE" id="PS50203">
    <property type="entry name" value="CALPAIN_CAT"/>
    <property type="match status" value="1"/>
</dbReference>
<dbReference type="SUPFAM" id="SSF54001">
    <property type="entry name" value="Cysteine proteinases"/>
    <property type="match status" value="1"/>
</dbReference>
<protein>
    <recommendedName>
        <fullName evidence="3">Calpain catalytic domain-containing protein</fullName>
    </recommendedName>
</protein>
<evidence type="ECO:0000256" key="1">
    <source>
        <dbReference type="PIRSR" id="PIRSR622684-1"/>
    </source>
</evidence>
<dbReference type="InterPro" id="IPR038765">
    <property type="entry name" value="Papain-like_cys_pep_sf"/>
</dbReference>
<gene>
    <name evidence="4" type="ORF">Cvel_4410</name>
</gene>
<evidence type="ECO:0000256" key="2">
    <source>
        <dbReference type="PROSITE-ProRule" id="PRU00239"/>
    </source>
</evidence>
<dbReference type="GO" id="GO:0006508">
    <property type="term" value="P:proteolysis"/>
    <property type="evidence" value="ECO:0007669"/>
    <property type="project" value="InterPro"/>
</dbReference>
<proteinExistence type="predicted"/>
<reference evidence="4" key="1">
    <citation type="submission" date="2014-11" db="EMBL/GenBank/DDBJ databases">
        <authorList>
            <person name="Otto D Thomas"/>
            <person name="Naeem Raeece"/>
        </authorList>
    </citation>
    <scope>NUCLEOTIDE SEQUENCE</scope>
</reference>
<dbReference type="PhylomeDB" id="A0A0G4GAA7"/>
<accession>A0A0G4GAA7</accession>
<evidence type="ECO:0000313" key="4">
    <source>
        <dbReference type="EMBL" id="CEM25884.1"/>
    </source>
</evidence>